<dbReference type="InterPro" id="IPR000305">
    <property type="entry name" value="GIY-YIG_endonuc"/>
</dbReference>
<evidence type="ECO:0000313" key="3">
    <source>
        <dbReference type="Proteomes" id="UP001617669"/>
    </source>
</evidence>
<dbReference type="RefSeq" id="WP_400878339.1">
    <property type="nucleotide sequence ID" value="NZ_JBIWXY010000001.1"/>
</dbReference>
<comment type="caution">
    <text evidence="2">The sequence shown here is derived from an EMBL/GenBank/DDBJ whole genome shotgun (WGS) entry which is preliminary data.</text>
</comment>
<dbReference type="Pfam" id="PF01541">
    <property type="entry name" value="GIY-YIG"/>
    <property type="match status" value="1"/>
</dbReference>
<evidence type="ECO:0000259" key="1">
    <source>
        <dbReference type="Pfam" id="PF01541"/>
    </source>
</evidence>
<dbReference type="Proteomes" id="UP001617669">
    <property type="component" value="Unassembled WGS sequence"/>
</dbReference>
<protein>
    <submittedName>
        <fullName evidence="2">GIY-YIG nuclease family protein</fullName>
    </submittedName>
</protein>
<organism evidence="2 3">
    <name type="scientific">Methylobacillus methanolivorans</name>
    <dbReference type="NCBI Taxonomy" id="1848927"/>
    <lineage>
        <taxon>Bacteria</taxon>
        <taxon>Pseudomonadati</taxon>
        <taxon>Pseudomonadota</taxon>
        <taxon>Betaproteobacteria</taxon>
        <taxon>Nitrosomonadales</taxon>
        <taxon>Methylophilaceae</taxon>
        <taxon>Methylobacillus</taxon>
    </lineage>
</organism>
<accession>A0ABW8GLP5</accession>
<name>A0ABW8GLP5_9PROT</name>
<evidence type="ECO:0000313" key="2">
    <source>
        <dbReference type="EMBL" id="MFJ5444890.1"/>
    </source>
</evidence>
<proteinExistence type="predicted"/>
<feature type="domain" description="GIY-YIG" evidence="1">
    <location>
        <begin position="72"/>
        <end position="140"/>
    </location>
</feature>
<dbReference type="EMBL" id="JBIWXY010000001">
    <property type="protein sequence ID" value="MFJ5444890.1"/>
    <property type="molecule type" value="Genomic_DNA"/>
</dbReference>
<keyword evidence="3" id="KW-1185">Reference proteome</keyword>
<reference evidence="2 3" key="1">
    <citation type="submission" date="2024-11" db="EMBL/GenBank/DDBJ databases">
        <authorList>
            <person name="Kaparullina E.N."/>
            <person name="Delegan Y.A."/>
            <person name="Doronina N.V."/>
        </authorList>
    </citation>
    <scope>NUCLEOTIDE SEQUENCE [LARGE SCALE GENOMIC DNA]</scope>
    <source>
        <strain evidence="2 3">7sh_L</strain>
    </source>
</reference>
<gene>
    <name evidence="2" type="ORF">ACIKP9_01460</name>
</gene>
<sequence>MSYIDKLIANCQAAKVAKSIKEFEGNDLSALSFGDKAIYIIEEINGNPEQTFLDFSRYKQKKERACAKLNSPSSIMYVGSSTTDVKKRIEQHMGQGHKGTYALHLHHWFRGEYKIIIRQYDVSNEVLQIIEDDISDRLRPAFGKQGSNNK</sequence>